<keyword evidence="5" id="KW-0472">Membrane</keyword>
<comment type="similarity">
    <text evidence="2">Belongs to the bacterial solute-binding protein 1 family.</text>
</comment>
<feature type="chain" id="PRO_5045586692" evidence="8">
    <location>
        <begin position="25"/>
        <end position="429"/>
    </location>
</feature>
<sequence>MSGNKIRSILLLTALGLGCGQTFASTTLNVWIRAGNDSKNIYKNEAQAFEKKTGVKIEYFNATTDFEQRLARAAAGNALPDLIFNDATALGQFIQLGIVEEIKPESIAGSQDLFPTAWESTRYADGKYYGVPTSAQTFALFVRKDWREKLGLPQPKTWDDILAMAKAFTTQDPDGNGKQDTYGFIVPGSTTRGYASWFMSSFIWQAGGDYVEKKGDKFTATLNTPEVAQATQFVRTLLCEKVAQPGAINATTADVIPSFRSGQSGMFFTGPYHIALMDKDPGKDNYEIVNIQGPKTEATLAEGTTVFLMKSSKQKEDARKFIEFMISKEGQEIGMGKGSKNIPVVRLPVNKNVNVEQVYQDSRWNNFAVLYSSHGRYVPQIPNWTPARQVTADGFNRIFADCSSDIPEELNAMNEKLNQELAKQNVLAN</sequence>
<comment type="subcellular location">
    <subcellularLocation>
        <location evidence="1">Periplasm</location>
    </subcellularLocation>
</comment>
<evidence type="ECO:0000256" key="2">
    <source>
        <dbReference type="ARBA" id="ARBA00008520"/>
    </source>
</evidence>
<evidence type="ECO:0000256" key="1">
    <source>
        <dbReference type="ARBA" id="ARBA00004418"/>
    </source>
</evidence>
<evidence type="ECO:0000256" key="7">
    <source>
        <dbReference type="ARBA" id="ARBA00023288"/>
    </source>
</evidence>
<feature type="signal peptide" evidence="8">
    <location>
        <begin position="1"/>
        <end position="24"/>
    </location>
</feature>
<evidence type="ECO:0000256" key="3">
    <source>
        <dbReference type="ARBA" id="ARBA00022475"/>
    </source>
</evidence>
<dbReference type="EMBL" id="CALSBS010000001">
    <property type="protein sequence ID" value="CAH6635489.1"/>
    <property type="molecule type" value="Genomic_DNA"/>
</dbReference>
<dbReference type="Gene3D" id="3.40.190.10">
    <property type="entry name" value="Periplasmic binding protein-like II"/>
    <property type="match status" value="1"/>
</dbReference>
<keyword evidence="4 8" id="KW-0732">Signal</keyword>
<keyword evidence="7" id="KW-0449">Lipoprotein</keyword>
<keyword evidence="3" id="KW-1003">Cell membrane</keyword>
<protein>
    <submittedName>
        <fullName evidence="9">Sugar ABC transporter substrate-binding protein</fullName>
    </submittedName>
</protein>
<dbReference type="PANTHER" id="PTHR43649:SF33">
    <property type="entry name" value="POLYGALACTURONAN_RHAMNOGALACTURONAN-BINDING PROTEIN YTCQ"/>
    <property type="match status" value="1"/>
</dbReference>
<reference evidence="9" key="1">
    <citation type="submission" date="2022-05" db="EMBL/GenBank/DDBJ databases">
        <authorList>
            <person name="Blom J."/>
        </authorList>
    </citation>
    <scope>NUCLEOTIDE SEQUENCE</scope>
    <source>
        <strain evidence="9">Type strain: CPO20170097</strain>
    </source>
</reference>
<dbReference type="InterPro" id="IPR006059">
    <property type="entry name" value="SBP"/>
</dbReference>
<dbReference type="CDD" id="cd13585">
    <property type="entry name" value="PBP2_TMBP_like"/>
    <property type="match status" value="1"/>
</dbReference>
<dbReference type="PROSITE" id="PS51257">
    <property type="entry name" value="PROKAR_LIPOPROTEIN"/>
    <property type="match status" value="1"/>
</dbReference>
<proteinExistence type="inferred from homology"/>
<evidence type="ECO:0000256" key="6">
    <source>
        <dbReference type="ARBA" id="ARBA00023139"/>
    </source>
</evidence>
<gene>
    <name evidence="9" type="ORF">FBBNIHIM_01505</name>
</gene>
<evidence type="ECO:0000256" key="5">
    <source>
        <dbReference type="ARBA" id="ARBA00023136"/>
    </source>
</evidence>
<dbReference type="PANTHER" id="PTHR43649">
    <property type="entry name" value="ARABINOSE-BINDING PROTEIN-RELATED"/>
    <property type="match status" value="1"/>
</dbReference>
<evidence type="ECO:0000313" key="10">
    <source>
        <dbReference type="Proteomes" id="UP001152651"/>
    </source>
</evidence>
<dbReference type="InterPro" id="IPR050490">
    <property type="entry name" value="Bact_solute-bd_prot1"/>
</dbReference>
<dbReference type="RefSeq" id="WP_253896713.1">
    <property type="nucleotide sequence ID" value="NZ_CALSBS010000001.1"/>
</dbReference>
<dbReference type="SUPFAM" id="SSF53850">
    <property type="entry name" value="Periplasmic binding protein-like II"/>
    <property type="match status" value="1"/>
</dbReference>
<evidence type="ECO:0000256" key="8">
    <source>
        <dbReference type="SAM" id="SignalP"/>
    </source>
</evidence>
<evidence type="ECO:0000256" key="4">
    <source>
        <dbReference type="ARBA" id="ARBA00022729"/>
    </source>
</evidence>
<accession>A0ABM9F410</accession>
<organism evidence="9 10">
    <name type="scientific">Pseudocitrobacter vendiensis</name>
    <dbReference type="NCBI Taxonomy" id="2488306"/>
    <lineage>
        <taxon>Bacteria</taxon>
        <taxon>Pseudomonadati</taxon>
        <taxon>Pseudomonadota</taxon>
        <taxon>Gammaproteobacteria</taxon>
        <taxon>Enterobacterales</taxon>
        <taxon>Enterobacteriaceae</taxon>
        <taxon>Pseudocitrobacter</taxon>
    </lineage>
</organism>
<comment type="caution">
    <text evidence="9">The sequence shown here is derived from an EMBL/GenBank/DDBJ whole genome shotgun (WGS) entry which is preliminary data.</text>
</comment>
<name>A0ABM9F410_9ENTR</name>
<keyword evidence="6" id="KW-0564">Palmitate</keyword>
<evidence type="ECO:0000313" key="9">
    <source>
        <dbReference type="EMBL" id="CAH6635489.1"/>
    </source>
</evidence>
<dbReference type="Proteomes" id="UP001152651">
    <property type="component" value="Unassembled WGS sequence"/>
</dbReference>
<dbReference type="Pfam" id="PF01547">
    <property type="entry name" value="SBP_bac_1"/>
    <property type="match status" value="1"/>
</dbReference>
<keyword evidence="10" id="KW-1185">Reference proteome</keyword>